<sequence>MYKVLLVEDEALERQALRSMLESMFDDLDVVGEAENGRKAIELAEALHPDIITIDIKMPGMDGLQTIEEIKNIHPNARFIVLSAYDAFDYAQKAIELNVTHYVLKPYKRAELKEKVHRACQQIDRDRAERLEKLKLKDQLGHMSTLAEIEWVSTLIYDQIHDLSFETLTDLLGIHFTYGAGVIVYVQPKSNAASQPKGDAPCRQAVYQTVKNQLKKQMQCLVGPMTGDHIPVFIFMDGNGMSVSLRSHIVVSLRNVFQQLSAKNILTDCHLIAGVGRPSRTLASLKQSYHEAMLAVRGRSVKGNIRFYDDLLLNEKDLHIPFEKEKRLLQAVQHGQTESAVQILNEIMDEVSVGFQNQLVEVSRYLSELFIILTRISEEARMLTQELTSFLHAASVEQLRETALYRLQLILAQINKEGHHHSEDILNRAKSYLHDHYNEDISLDMVARHVGLSPYYFSKLFKEQMSMNFIDYLTQLRIDKAKELMLTSNLSVKEICFEVGYRDPNYFSRVFKKSEGITPSQFRRRVYRKK</sequence>
<dbReference type="InterPro" id="IPR011006">
    <property type="entry name" value="CheY-like_superfamily"/>
</dbReference>
<proteinExistence type="predicted"/>
<dbReference type="Pfam" id="PF12833">
    <property type="entry name" value="HTH_18"/>
    <property type="match status" value="1"/>
</dbReference>
<dbReference type="PROSITE" id="PS01124">
    <property type="entry name" value="HTH_ARAC_FAMILY_2"/>
    <property type="match status" value="1"/>
</dbReference>
<comment type="caution">
    <text evidence="7">The sequence shown here is derived from an EMBL/GenBank/DDBJ whole genome shotgun (WGS) entry which is preliminary data.</text>
</comment>
<dbReference type="SUPFAM" id="SSF46689">
    <property type="entry name" value="Homeodomain-like"/>
    <property type="match status" value="2"/>
</dbReference>
<keyword evidence="4" id="KW-0597">Phosphoprotein</keyword>
<dbReference type="EMBL" id="JAUSUQ010000004">
    <property type="protein sequence ID" value="MDQ0338654.1"/>
    <property type="molecule type" value="Genomic_DNA"/>
</dbReference>
<evidence type="ECO:0000256" key="4">
    <source>
        <dbReference type="PROSITE-ProRule" id="PRU00169"/>
    </source>
</evidence>
<evidence type="ECO:0000256" key="2">
    <source>
        <dbReference type="ARBA" id="ARBA00023125"/>
    </source>
</evidence>
<dbReference type="Pfam" id="PF00072">
    <property type="entry name" value="Response_reg"/>
    <property type="match status" value="1"/>
</dbReference>
<dbReference type="SUPFAM" id="SSF52172">
    <property type="entry name" value="CheY-like"/>
    <property type="match status" value="1"/>
</dbReference>
<dbReference type="RefSeq" id="WP_307337343.1">
    <property type="nucleotide sequence ID" value="NZ_JAUSUQ010000004.1"/>
</dbReference>
<dbReference type="PRINTS" id="PR00032">
    <property type="entry name" value="HTHARAC"/>
</dbReference>
<feature type="modified residue" description="4-aspartylphosphate" evidence="4">
    <location>
        <position position="55"/>
    </location>
</feature>
<evidence type="ECO:0000259" key="5">
    <source>
        <dbReference type="PROSITE" id="PS01124"/>
    </source>
</evidence>
<evidence type="ECO:0000256" key="3">
    <source>
        <dbReference type="ARBA" id="ARBA00023163"/>
    </source>
</evidence>
<dbReference type="InterPro" id="IPR001789">
    <property type="entry name" value="Sig_transdc_resp-reg_receiver"/>
</dbReference>
<dbReference type="InterPro" id="IPR020449">
    <property type="entry name" value="Tscrpt_reg_AraC-type_HTH"/>
</dbReference>
<organism evidence="7 8">
    <name type="scientific">Caldalkalibacillus uzonensis</name>
    <dbReference type="NCBI Taxonomy" id="353224"/>
    <lineage>
        <taxon>Bacteria</taxon>
        <taxon>Bacillati</taxon>
        <taxon>Bacillota</taxon>
        <taxon>Bacilli</taxon>
        <taxon>Bacillales</taxon>
        <taxon>Bacillaceae</taxon>
        <taxon>Caldalkalibacillus</taxon>
    </lineage>
</organism>
<dbReference type="CDD" id="cd17536">
    <property type="entry name" value="REC_YesN-like"/>
    <property type="match status" value="1"/>
</dbReference>
<dbReference type="SMART" id="SM00448">
    <property type="entry name" value="REC"/>
    <property type="match status" value="1"/>
</dbReference>
<evidence type="ECO:0000256" key="1">
    <source>
        <dbReference type="ARBA" id="ARBA00023015"/>
    </source>
</evidence>
<dbReference type="InterPro" id="IPR018062">
    <property type="entry name" value="HTH_AraC-typ_CS"/>
</dbReference>
<accession>A0ABU0CQK4</accession>
<name>A0ABU0CQK4_9BACI</name>
<dbReference type="Gene3D" id="3.40.50.2300">
    <property type="match status" value="1"/>
</dbReference>
<dbReference type="PANTHER" id="PTHR43280">
    <property type="entry name" value="ARAC-FAMILY TRANSCRIPTIONAL REGULATOR"/>
    <property type="match status" value="1"/>
</dbReference>
<dbReference type="PROSITE" id="PS00041">
    <property type="entry name" value="HTH_ARAC_FAMILY_1"/>
    <property type="match status" value="1"/>
</dbReference>
<dbReference type="SMART" id="SM00342">
    <property type="entry name" value="HTH_ARAC"/>
    <property type="match status" value="1"/>
</dbReference>
<dbReference type="InterPro" id="IPR018060">
    <property type="entry name" value="HTH_AraC"/>
</dbReference>
<dbReference type="PANTHER" id="PTHR43280:SF2">
    <property type="entry name" value="HTH-TYPE TRANSCRIPTIONAL REGULATOR EXSA"/>
    <property type="match status" value="1"/>
</dbReference>
<evidence type="ECO:0000313" key="8">
    <source>
        <dbReference type="Proteomes" id="UP001232445"/>
    </source>
</evidence>
<keyword evidence="3" id="KW-0804">Transcription</keyword>
<dbReference type="Proteomes" id="UP001232445">
    <property type="component" value="Unassembled WGS sequence"/>
</dbReference>
<evidence type="ECO:0000259" key="6">
    <source>
        <dbReference type="PROSITE" id="PS50110"/>
    </source>
</evidence>
<evidence type="ECO:0000313" key="7">
    <source>
        <dbReference type="EMBL" id="MDQ0338654.1"/>
    </source>
</evidence>
<keyword evidence="2" id="KW-0238">DNA-binding</keyword>
<gene>
    <name evidence="7" type="ORF">J2S00_001440</name>
</gene>
<keyword evidence="8" id="KW-1185">Reference proteome</keyword>
<keyword evidence="1" id="KW-0805">Transcription regulation</keyword>
<dbReference type="InterPro" id="IPR009057">
    <property type="entry name" value="Homeodomain-like_sf"/>
</dbReference>
<protein>
    <submittedName>
        <fullName evidence="7">Two-component system response regulator YesN</fullName>
    </submittedName>
</protein>
<dbReference type="PROSITE" id="PS50110">
    <property type="entry name" value="RESPONSE_REGULATORY"/>
    <property type="match status" value="1"/>
</dbReference>
<feature type="domain" description="HTH araC/xylS-type" evidence="5">
    <location>
        <begin position="427"/>
        <end position="525"/>
    </location>
</feature>
<dbReference type="Gene3D" id="1.10.10.60">
    <property type="entry name" value="Homeodomain-like"/>
    <property type="match status" value="2"/>
</dbReference>
<feature type="domain" description="Response regulatory" evidence="6">
    <location>
        <begin position="3"/>
        <end position="120"/>
    </location>
</feature>
<reference evidence="7 8" key="1">
    <citation type="submission" date="2023-07" db="EMBL/GenBank/DDBJ databases">
        <title>Genomic Encyclopedia of Type Strains, Phase IV (KMG-IV): sequencing the most valuable type-strain genomes for metagenomic binning, comparative biology and taxonomic classification.</title>
        <authorList>
            <person name="Goeker M."/>
        </authorList>
    </citation>
    <scope>NUCLEOTIDE SEQUENCE [LARGE SCALE GENOMIC DNA]</scope>
    <source>
        <strain evidence="7 8">DSM 17740</strain>
    </source>
</reference>